<name>A0A3D9V9U6_THECX</name>
<keyword evidence="2" id="KW-1185">Reference proteome</keyword>
<evidence type="ECO:0000313" key="2">
    <source>
        <dbReference type="Proteomes" id="UP000256485"/>
    </source>
</evidence>
<dbReference type="EMBL" id="QTUC01000001">
    <property type="protein sequence ID" value="REF38287.1"/>
    <property type="molecule type" value="Genomic_DNA"/>
</dbReference>
<organism evidence="1 2">
    <name type="scientific">Thermasporomyces composti</name>
    <dbReference type="NCBI Taxonomy" id="696763"/>
    <lineage>
        <taxon>Bacteria</taxon>
        <taxon>Bacillati</taxon>
        <taxon>Actinomycetota</taxon>
        <taxon>Actinomycetes</taxon>
        <taxon>Propionibacteriales</taxon>
        <taxon>Nocardioidaceae</taxon>
        <taxon>Thermasporomyces</taxon>
    </lineage>
</organism>
<dbReference type="Proteomes" id="UP000256485">
    <property type="component" value="Unassembled WGS sequence"/>
</dbReference>
<sequence>MLRAVSKVIDRDFIRRLGNNIQRSADTNLPGAAQSASSAVTTMMDAGQAGGLLVAAAFFFACEYTQASFTRKQEEA</sequence>
<gene>
    <name evidence="1" type="ORF">DFJ64_3762</name>
</gene>
<accession>A0A3D9V9U6</accession>
<dbReference type="AlphaFoldDB" id="A0A3D9V9U6"/>
<protein>
    <submittedName>
        <fullName evidence="1">Uncharacterized protein</fullName>
    </submittedName>
</protein>
<comment type="caution">
    <text evidence="1">The sequence shown here is derived from an EMBL/GenBank/DDBJ whole genome shotgun (WGS) entry which is preliminary data.</text>
</comment>
<proteinExistence type="predicted"/>
<reference evidence="1 2" key="1">
    <citation type="submission" date="2018-08" db="EMBL/GenBank/DDBJ databases">
        <title>Sequencing the genomes of 1000 actinobacteria strains.</title>
        <authorList>
            <person name="Klenk H.-P."/>
        </authorList>
    </citation>
    <scope>NUCLEOTIDE SEQUENCE [LARGE SCALE GENOMIC DNA]</scope>
    <source>
        <strain evidence="1 2">DSM 22891</strain>
    </source>
</reference>
<evidence type="ECO:0000313" key="1">
    <source>
        <dbReference type="EMBL" id="REF38287.1"/>
    </source>
</evidence>